<dbReference type="InterPro" id="IPR007712">
    <property type="entry name" value="RelE/ParE_toxin"/>
</dbReference>
<dbReference type="PANTHER" id="PTHR35601:SF1">
    <property type="entry name" value="TOXIN RELE"/>
    <property type="match status" value="1"/>
</dbReference>
<dbReference type="AlphaFoldDB" id="X1QFS1"/>
<comment type="caution">
    <text evidence="2">The sequence shown here is derived from an EMBL/GenBank/DDBJ whole genome shotgun (WGS) entry which is preliminary data.</text>
</comment>
<reference evidence="2" key="1">
    <citation type="journal article" date="2014" name="Front. Microbiol.">
        <title>High frequency of phylogenetically diverse reductive dehalogenase-homologous genes in deep subseafloor sedimentary metagenomes.</title>
        <authorList>
            <person name="Kawai M."/>
            <person name="Futagami T."/>
            <person name="Toyoda A."/>
            <person name="Takaki Y."/>
            <person name="Nishi S."/>
            <person name="Hori S."/>
            <person name="Arai W."/>
            <person name="Tsubouchi T."/>
            <person name="Morono Y."/>
            <person name="Uchiyama I."/>
            <person name="Ito T."/>
            <person name="Fujiyama A."/>
            <person name="Inagaki F."/>
            <person name="Takami H."/>
        </authorList>
    </citation>
    <scope>NUCLEOTIDE SEQUENCE</scope>
    <source>
        <strain evidence="2">Expedition CK06-06</strain>
    </source>
</reference>
<dbReference type="NCBIfam" id="TIGR02385">
    <property type="entry name" value="RelE_StbE"/>
    <property type="match status" value="1"/>
</dbReference>
<keyword evidence="1" id="KW-1277">Toxin-antitoxin system</keyword>
<organism evidence="2">
    <name type="scientific">marine sediment metagenome</name>
    <dbReference type="NCBI Taxonomy" id="412755"/>
    <lineage>
        <taxon>unclassified sequences</taxon>
        <taxon>metagenomes</taxon>
        <taxon>ecological metagenomes</taxon>
    </lineage>
</organism>
<gene>
    <name evidence="2" type="ORF">S06H3_61569</name>
</gene>
<accession>X1QFS1</accession>
<evidence type="ECO:0000313" key="2">
    <source>
        <dbReference type="EMBL" id="GAI53661.1"/>
    </source>
</evidence>
<protein>
    <submittedName>
        <fullName evidence="2">Uncharacterized protein</fullName>
    </submittedName>
</protein>
<dbReference type="PANTHER" id="PTHR35601">
    <property type="entry name" value="TOXIN RELE"/>
    <property type="match status" value="1"/>
</dbReference>
<evidence type="ECO:0000256" key="1">
    <source>
        <dbReference type="ARBA" id="ARBA00022649"/>
    </source>
</evidence>
<dbReference type="SUPFAM" id="SSF143011">
    <property type="entry name" value="RelE-like"/>
    <property type="match status" value="1"/>
</dbReference>
<dbReference type="Pfam" id="PF05016">
    <property type="entry name" value="ParE_toxin"/>
    <property type="match status" value="1"/>
</dbReference>
<dbReference type="Gene3D" id="3.30.2310.20">
    <property type="entry name" value="RelE-like"/>
    <property type="match status" value="1"/>
</dbReference>
<name>X1QFS1_9ZZZZ</name>
<dbReference type="EMBL" id="BARV01040401">
    <property type="protein sequence ID" value="GAI53661.1"/>
    <property type="molecule type" value="Genomic_DNA"/>
</dbReference>
<sequence length="86" mass="10195">MAKYKITVKKSAAKELEDIPKKDLQKIIKRIQSLAQNPRPHRAQKLSGQQHFRVRQGDYRIIYSIDDKDLVVDIVKIGHRREIYRL</sequence>
<dbReference type="InterPro" id="IPR035093">
    <property type="entry name" value="RelE/ParE_toxin_dom_sf"/>
</dbReference>
<proteinExistence type="predicted"/>